<proteinExistence type="predicted"/>
<protein>
    <submittedName>
        <fullName evidence="1">Carboxylic acid transporter</fullName>
    </submittedName>
</protein>
<feature type="non-terminal residue" evidence="1">
    <location>
        <position position="182"/>
    </location>
</feature>
<gene>
    <name evidence="1" type="primary">JEN1_2</name>
    <name evidence="1" type="ORF">EV182_008281</name>
</gene>
<feature type="non-terminal residue" evidence="1">
    <location>
        <position position="1"/>
    </location>
</feature>
<evidence type="ECO:0000313" key="2">
    <source>
        <dbReference type="Proteomes" id="UP001145114"/>
    </source>
</evidence>
<accession>A0ACC1H9M1</accession>
<dbReference type="EMBL" id="JAMZIH010009325">
    <property type="protein sequence ID" value="KAJ1670329.1"/>
    <property type="molecule type" value="Genomic_DNA"/>
</dbReference>
<organism evidence="1 2">
    <name type="scientific">Spiromyces aspiralis</name>
    <dbReference type="NCBI Taxonomy" id="68401"/>
    <lineage>
        <taxon>Eukaryota</taxon>
        <taxon>Fungi</taxon>
        <taxon>Fungi incertae sedis</taxon>
        <taxon>Zoopagomycota</taxon>
        <taxon>Kickxellomycotina</taxon>
        <taxon>Kickxellomycetes</taxon>
        <taxon>Kickxellales</taxon>
        <taxon>Kickxellaceae</taxon>
        <taxon>Spiromyces</taxon>
    </lineage>
</organism>
<comment type="caution">
    <text evidence="1">The sequence shown here is derived from an EMBL/GenBank/DDBJ whole genome shotgun (WGS) entry which is preliminary data.</text>
</comment>
<dbReference type="Proteomes" id="UP001145114">
    <property type="component" value="Unassembled WGS sequence"/>
</dbReference>
<evidence type="ECO:0000313" key="1">
    <source>
        <dbReference type="EMBL" id="KAJ1670329.1"/>
    </source>
</evidence>
<reference evidence="1" key="1">
    <citation type="submission" date="2022-06" db="EMBL/GenBank/DDBJ databases">
        <title>Phylogenomic reconstructions and comparative analyses of Kickxellomycotina fungi.</title>
        <authorList>
            <person name="Reynolds N.K."/>
            <person name="Stajich J.E."/>
            <person name="Barry K."/>
            <person name="Grigoriev I.V."/>
            <person name="Crous P."/>
            <person name="Smith M.E."/>
        </authorList>
    </citation>
    <scope>NUCLEOTIDE SEQUENCE</scope>
    <source>
        <strain evidence="1">RSA 2271</strain>
    </source>
</reference>
<name>A0ACC1H9M1_9FUNG</name>
<sequence length="182" mass="20391">QREDLEKLDTTFTAGTPSTVTIGKDGSIRTVHWWRWEQLRETLRLSSIWASFVERCKECLLPDLSMRPKNPIGLLIGINKRQCLAFMAMWLVWILDAIDFCTIPIIMSEIAEYFDTEPSNVTMAIIATLGTRPVGAAISGPIADRFGRRIPLLAIVVLYIGFEVASGFSNSLGMYFGLRAAF</sequence>
<keyword evidence="2" id="KW-1185">Reference proteome</keyword>